<dbReference type="Gene3D" id="3.30.60.60">
    <property type="entry name" value="N-acetyl transferase-like"/>
    <property type="match status" value="1"/>
</dbReference>
<evidence type="ECO:0000256" key="14">
    <source>
        <dbReference type="ARBA" id="ARBA00023242"/>
    </source>
</evidence>
<keyword evidence="5" id="KW-0227">DNA damage</keyword>
<keyword evidence="8" id="KW-0156">Chromatin regulator</keyword>
<comment type="catalytic activity">
    <reaction evidence="20">
        <text>L-lysyl-[protein] + acetyl-CoA = N(6)-acetyl-L-lysyl-[protein] + CoA + H(+)</text>
        <dbReference type="Rhea" id="RHEA:45948"/>
        <dbReference type="Rhea" id="RHEA-COMP:9752"/>
        <dbReference type="Rhea" id="RHEA-COMP:10731"/>
        <dbReference type="ChEBI" id="CHEBI:15378"/>
        <dbReference type="ChEBI" id="CHEBI:29969"/>
        <dbReference type="ChEBI" id="CHEBI:57287"/>
        <dbReference type="ChEBI" id="CHEBI:57288"/>
        <dbReference type="ChEBI" id="CHEBI:61930"/>
        <dbReference type="EC" id="2.3.1.48"/>
    </reaction>
</comment>
<dbReference type="GO" id="GO:0003712">
    <property type="term" value="F:transcription coregulator activity"/>
    <property type="evidence" value="ECO:0007669"/>
    <property type="project" value="TreeGrafter"/>
</dbReference>
<dbReference type="Proteomes" id="UP000053815">
    <property type="component" value="Unassembled WGS sequence"/>
</dbReference>
<dbReference type="InterPro" id="IPR002717">
    <property type="entry name" value="HAT_MYST-type"/>
</dbReference>
<keyword evidence="10" id="KW-0805">Transcription regulation</keyword>
<evidence type="ECO:0000256" key="5">
    <source>
        <dbReference type="ARBA" id="ARBA00022763"/>
    </source>
</evidence>
<sequence length="486" mass="55482">MTISKKHFHPRRTSTRATSKQNDVQVDIAKANLVPQYASVENLYKTQPKSLPFGPKYTRGLPNPACIDRFESAKKLSEKISKMDQVDENHAAAGAGAATTAVDSPTLQQSNSVVSAANKSIPTRQRQQRHKKTMPLPTKSFLPLASRHHEGLGHIRKIQIGMYVIDVWYLAPYPEEYSRLSVLHICEFCLKYMKSQYIAKRHKIKCAMKHPPGDEIYRDGIVSIFEVDGRKNKIYCQNLCLLAKMFLDHKTLYYDVEPFLFYILTETDQDGCHFVGYFSKEKQSLLDYNLSCIMTLPAFQRKGYGQFLIDFSYLLSRKEEKAGSPEKPLSDLGLLSYRKYWHNAIRKQLHTHQGQITLQEISNNTGMTLADIVATLQFNGMLKKTEQGGYEIANDYEEDPKKPALYAKNELLTWAPYMVAAKGDAGILNIPREHKHRSSFDRGNLASSDISTSAILPTSKRRGQTRRDTMLQKRPFRSSTRRSFTH</sequence>
<dbReference type="SUPFAM" id="SSF55729">
    <property type="entry name" value="Acyl-CoA N-acyltransferases (Nat)"/>
    <property type="match status" value="1"/>
</dbReference>
<gene>
    <name evidence="23" type="ORF">MAM1_0097d05095</name>
</gene>
<dbReference type="GO" id="GO:0140064">
    <property type="term" value="F:peptide crotonyltransferase activity"/>
    <property type="evidence" value="ECO:0007669"/>
    <property type="project" value="RHEA"/>
</dbReference>
<dbReference type="GO" id="GO:0106226">
    <property type="term" value="F:peptide 2-hydroxyisobutyryltransferase activity"/>
    <property type="evidence" value="ECO:0007669"/>
    <property type="project" value="RHEA"/>
</dbReference>
<feature type="domain" description="MYST-type HAT" evidence="22">
    <location>
        <begin position="150"/>
        <end position="416"/>
    </location>
</feature>
<evidence type="ECO:0000256" key="13">
    <source>
        <dbReference type="ARBA" id="ARBA00023204"/>
    </source>
</evidence>
<dbReference type="Gene3D" id="3.40.630.30">
    <property type="match status" value="1"/>
</dbReference>
<dbReference type="Pfam" id="PF17772">
    <property type="entry name" value="zf-MYST"/>
    <property type="match status" value="1"/>
</dbReference>
<evidence type="ECO:0000256" key="2">
    <source>
        <dbReference type="ARBA" id="ARBA00010107"/>
    </source>
</evidence>
<dbReference type="PANTHER" id="PTHR10615:SF161">
    <property type="entry name" value="HISTONE ACETYLTRANSFERASE KAT7"/>
    <property type="match status" value="1"/>
</dbReference>
<evidence type="ECO:0000256" key="17">
    <source>
        <dbReference type="ARBA" id="ARBA00047787"/>
    </source>
</evidence>
<dbReference type="GO" id="GO:0006281">
    <property type="term" value="P:DNA repair"/>
    <property type="evidence" value="ECO:0007669"/>
    <property type="project" value="UniProtKB-KW"/>
</dbReference>
<evidence type="ECO:0000256" key="19">
    <source>
        <dbReference type="PIRSR" id="PIRSR602717-51"/>
    </source>
</evidence>
<dbReference type="InterPro" id="IPR040706">
    <property type="entry name" value="Zf-MYST"/>
</dbReference>
<comment type="catalytic activity">
    <reaction evidence="16">
        <text>(2E)-butenoyl-CoA + L-lysyl-[protein] = N(6)-(2E)-butenoyl-L-lysyl-[protein] + CoA + H(+)</text>
        <dbReference type="Rhea" id="RHEA:53908"/>
        <dbReference type="Rhea" id="RHEA-COMP:9752"/>
        <dbReference type="Rhea" id="RHEA-COMP:13707"/>
        <dbReference type="ChEBI" id="CHEBI:15378"/>
        <dbReference type="ChEBI" id="CHEBI:29969"/>
        <dbReference type="ChEBI" id="CHEBI:57287"/>
        <dbReference type="ChEBI" id="CHEBI:57332"/>
        <dbReference type="ChEBI" id="CHEBI:137954"/>
    </reaction>
    <physiologicalReaction direction="left-to-right" evidence="16">
        <dbReference type="Rhea" id="RHEA:53909"/>
    </physiologicalReaction>
</comment>
<evidence type="ECO:0000256" key="7">
    <source>
        <dbReference type="ARBA" id="ARBA00022833"/>
    </source>
</evidence>
<evidence type="ECO:0000256" key="10">
    <source>
        <dbReference type="ARBA" id="ARBA00023015"/>
    </source>
</evidence>
<evidence type="ECO:0000256" key="20">
    <source>
        <dbReference type="RuleBase" id="RU361211"/>
    </source>
</evidence>
<comment type="similarity">
    <text evidence="2 20">Belongs to the MYST (SAS/MOZ) family.</text>
</comment>
<keyword evidence="6" id="KW-0863">Zinc-finger</keyword>
<evidence type="ECO:0000256" key="3">
    <source>
        <dbReference type="ARBA" id="ARBA00022679"/>
    </source>
</evidence>
<dbReference type="GO" id="GO:0006357">
    <property type="term" value="P:regulation of transcription by RNA polymerase II"/>
    <property type="evidence" value="ECO:0007669"/>
    <property type="project" value="TreeGrafter"/>
</dbReference>
<dbReference type="PANTHER" id="PTHR10615">
    <property type="entry name" value="HISTONE ACETYLTRANSFERASE"/>
    <property type="match status" value="1"/>
</dbReference>
<proteinExistence type="inferred from homology"/>
<comment type="catalytic activity">
    <reaction evidence="18">
        <text>L-lysyl-[histone] + acetyl-CoA = N(6)-acetyl-L-lysyl-[histone] + CoA + H(+)</text>
        <dbReference type="Rhea" id="RHEA:21992"/>
        <dbReference type="Rhea" id="RHEA-COMP:9845"/>
        <dbReference type="Rhea" id="RHEA-COMP:11338"/>
        <dbReference type="ChEBI" id="CHEBI:15378"/>
        <dbReference type="ChEBI" id="CHEBI:29969"/>
        <dbReference type="ChEBI" id="CHEBI:57287"/>
        <dbReference type="ChEBI" id="CHEBI:57288"/>
        <dbReference type="ChEBI" id="CHEBI:61930"/>
        <dbReference type="EC" id="2.3.1.48"/>
    </reaction>
    <physiologicalReaction direction="left-to-right" evidence="18">
        <dbReference type="Rhea" id="RHEA:21993"/>
    </physiologicalReaction>
</comment>
<dbReference type="GO" id="GO:0035267">
    <property type="term" value="C:NuA4 histone acetyltransferase complex"/>
    <property type="evidence" value="ECO:0007669"/>
    <property type="project" value="UniProtKB-ARBA"/>
</dbReference>
<evidence type="ECO:0000256" key="21">
    <source>
        <dbReference type="SAM" id="MobiDB-lite"/>
    </source>
</evidence>
<dbReference type="FunFam" id="3.40.630.30:FF:000001">
    <property type="entry name" value="Histone acetyltransferase"/>
    <property type="match status" value="1"/>
</dbReference>
<keyword evidence="11" id="KW-0010">Activator</keyword>
<accession>A0A0C9MU43</accession>
<evidence type="ECO:0000256" key="4">
    <source>
        <dbReference type="ARBA" id="ARBA00022723"/>
    </source>
</evidence>
<dbReference type="EMBL" id="DF836386">
    <property type="protein sequence ID" value="GAN05623.1"/>
    <property type="molecule type" value="Genomic_DNA"/>
</dbReference>
<dbReference type="GO" id="GO:0010485">
    <property type="term" value="F:histone H4 acetyltransferase activity"/>
    <property type="evidence" value="ECO:0007669"/>
    <property type="project" value="UniProtKB-ARBA"/>
</dbReference>
<name>A0A0C9MU43_9FUNG</name>
<feature type="compositionally biased region" description="Polar residues" evidence="21">
    <location>
        <begin position="113"/>
        <end position="125"/>
    </location>
</feature>
<feature type="active site" description="Proton donor/acceptor" evidence="19">
    <location>
        <position position="326"/>
    </location>
</feature>
<organism evidence="23">
    <name type="scientific">Mucor ambiguus</name>
    <dbReference type="NCBI Taxonomy" id="91626"/>
    <lineage>
        <taxon>Eukaryota</taxon>
        <taxon>Fungi</taxon>
        <taxon>Fungi incertae sedis</taxon>
        <taxon>Mucoromycota</taxon>
        <taxon>Mucoromycotina</taxon>
        <taxon>Mucoromycetes</taxon>
        <taxon>Mucorales</taxon>
        <taxon>Mucorineae</taxon>
        <taxon>Mucoraceae</taxon>
        <taxon>Mucor</taxon>
    </lineage>
</organism>
<dbReference type="InterPro" id="IPR016181">
    <property type="entry name" value="Acyl_CoA_acyltransferase"/>
</dbReference>
<dbReference type="PROSITE" id="PS51726">
    <property type="entry name" value="MYST_HAT"/>
    <property type="match status" value="1"/>
</dbReference>
<keyword evidence="13" id="KW-0234">DNA repair</keyword>
<keyword evidence="3 23" id="KW-0808">Transferase</keyword>
<dbReference type="FunFam" id="1.10.10.10:FF:000526">
    <property type="entry name" value="Histone acetyltransferase"/>
    <property type="match status" value="1"/>
</dbReference>
<dbReference type="Gene3D" id="1.10.10.10">
    <property type="entry name" value="Winged helix-like DNA-binding domain superfamily/Winged helix DNA-binding domain"/>
    <property type="match status" value="1"/>
</dbReference>
<comment type="catalytic activity">
    <reaction evidence="17">
        <text>L-lysyl-[protein] + acetyl-CoA = N(6)-acetyl-L-lysyl-[protein] + CoA + H(+)</text>
        <dbReference type="Rhea" id="RHEA:45948"/>
        <dbReference type="Rhea" id="RHEA-COMP:9752"/>
        <dbReference type="Rhea" id="RHEA-COMP:10731"/>
        <dbReference type="ChEBI" id="CHEBI:15378"/>
        <dbReference type="ChEBI" id="CHEBI:29969"/>
        <dbReference type="ChEBI" id="CHEBI:57287"/>
        <dbReference type="ChEBI" id="CHEBI:57288"/>
        <dbReference type="ChEBI" id="CHEBI:61930"/>
    </reaction>
    <physiologicalReaction direction="left-to-right" evidence="17">
        <dbReference type="Rhea" id="RHEA:45949"/>
    </physiologicalReaction>
</comment>
<keyword evidence="24" id="KW-1185">Reference proteome</keyword>
<evidence type="ECO:0000259" key="22">
    <source>
        <dbReference type="PROSITE" id="PS51726"/>
    </source>
</evidence>
<dbReference type="GO" id="GO:0003682">
    <property type="term" value="F:chromatin binding"/>
    <property type="evidence" value="ECO:0007669"/>
    <property type="project" value="TreeGrafter"/>
</dbReference>
<keyword evidence="4" id="KW-0479">Metal-binding</keyword>
<dbReference type="OrthoDB" id="787137at2759"/>
<dbReference type="FunFam" id="3.30.60.60:FF:000001">
    <property type="entry name" value="Histone acetyltransferase"/>
    <property type="match status" value="1"/>
</dbReference>
<evidence type="ECO:0000256" key="9">
    <source>
        <dbReference type="ARBA" id="ARBA00022990"/>
    </source>
</evidence>
<comment type="catalytic activity">
    <reaction evidence="15">
        <text>2-hydroxyisobutanoyl-CoA + L-lysyl-[protein] = N(6)-(2-hydroxyisobutanoyl)-L-lysyl-[protein] + CoA + H(+)</text>
        <dbReference type="Rhea" id="RHEA:24180"/>
        <dbReference type="Rhea" id="RHEA-COMP:9752"/>
        <dbReference type="Rhea" id="RHEA-COMP:15921"/>
        <dbReference type="ChEBI" id="CHEBI:15378"/>
        <dbReference type="ChEBI" id="CHEBI:29969"/>
        <dbReference type="ChEBI" id="CHEBI:57287"/>
        <dbReference type="ChEBI" id="CHEBI:131780"/>
        <dbReference type="ChEBI" id="CHEBI:144968"/>
    </reaction>
    <physiologicalReaction direction="left-to-right" evidence="15">
        <dbReference type="Rhea" id="RHEA:24181"/>
    </physiologicalReaction>
</comment>
<evidence type="ECO:0000256" key="6">
    <source>
        <dbReference type="ARBA" id="ARBA00022771"/>
    </source>
</evidence>
<dbReference type="InterPro" id="IPR036388">
    <property type="entry name" value="WH-like_DNA-bd_sf"/>
</dbReference>
<feature type="region of interest" description="Disordered" evidence="21">
    <location>
        <begin position="451"/>
        <end position="486"/>
    </location>
</feature>
<dbReference type="Pfam" id="PF01853">
    <property type="entry name" value="MOZ_SAS"/>
    <property type="match status" value="1"/>
</dbReference>
<feature type="compositionally biased region" description="Basic residues" evidence="21">
    <location>
        <begin position="1"/>
        <end position="14"/>
    </location>
</feature>
<feature type="region of interest" description="Disordered" evidence="21">
    <location>
        <begin position="113"/>
        <end position="133"/>
    </location>
</feature>
<evidence type="ECO:0000256" key="18">
    <source>
        <dbReference type="ARBA" id="ARBA00048940"/>
    </source>
</evidence>
<dbReference type="GO" id="GO:0008270">
    <property type="term" value="F:zinc ion binding"/>
    <property type="evidence" value="ECO:0007669"/>
    <property type="project" value="UniProtKB-KW"/>
</dbReference>
<keyword evidence="14 20" id="KW-0539">Nucleus</keyword>
<keyword evidence="12" id="KW-0804">Transcription</keyword>
<reference evidence="23" key="1">
    <citation type="submission" date="2014-09" db="EMBL/GenBank/DDBJ databases">
        <title>Draft genome sequence of an oleaginous Mucoromycotina fungus Mucor ambiguus NBRC6742.</title>
        <authorList>
            <person name="Takeda I."/>
            <person name="Yamane N."/>
            <person name="Morita T."/>
            <person name="Tamano K."/>
            <person name="Machida M."/>
            <person name="Baker S."/>
            <person name="Koike H."/>
        </authorList>
    </citation>
    <scope>NUCLEOTIDE SEQUENCE</scope>
    <source>
        <strain evidence="23">NBRC 6742</strain>
    </source>
</reference>
<dbReference type="STRING" id="91626.A0A0C9MU43"/>
<dbReference type="GO" id="GO:1990467">
    <property type="term" value="C:NuA3a histone acetyltransferase complex"/>
    <property type="evidence" value="ECO:0007669"/>
    <property type="project" value="TreeGrafter"/>
</dbReference>
<dbReference type="EC" id="2.3.1.48" evidence="20"/>
<dbReference type="GO" id="GO:0031507">
    <property type="term" value="P:heterochromatin formation"/>
    <property type="evidence" value="ECO:0007669"/>
    <property type="project" value="UniProtKB-ARBA"/>
</dbReference>
<feature type="compositionally biased region" description="Basic residues" evidence="21">
    <location>
        <begin position="474"/>
        <end position="486"/>
    </location>
</feature>
<comment type="subcellular location">
    <subcellularLocation>
        <location evidence="1 20">Nucleus</location>
    </subcellularLocation>
</comment>
<dbReference type="InterPro" id="IPR050603">
    <property type="entry name" value="MYST_HAT"/>
</dbReference>
<protein>
    <recommendedName>
        <fullName evidence="20">Histone acetyltransferase</fullName>
        <ecNumber evidence="20">2.3.1.48</ecNumber>
    </recommendedName>
</protein>
<evidence type="ECO:0000313" key="24">
    <source>
        <dbReference type="Proteomes" id="UP000053815"/>
    </source>
</evidence>
<evidence type="ECO:0000256" key="15">
    <source>
        <dbReference type="ARBA" id="ARBA00047557"/>
    </source>
</evidence>
<dbReference type="GO" id="GO:0005634">
    <property type="term" value="C:nucleus"/>
    <property type="evidence" value="ECO:0007669"/>
    <property type="project" value="UniProtKB-SubCell"/>
</dbReference>
<keyword evidence="9" id="KW-0007">Acetylation</keyword>
<evidence type="ECO:0000256" key="12">
    <source>
        <dbReference type="ARBA" id="ARBA00023163"/>
    </source>
</evidence>
<evidence type="ECO:0000313" key="23">
    <source>
        <dbReference type="EMBL" id="GAN05623.1"/>
    </source>
</evidence>
<evidence type="ECO:0000256" key="8">
    <source>
        <dbReference type="ARBA" id="ARBA00022853"/>
    </source>
</evidence>
<evidence type="ECO:0000256" key="11">
    <source>
        <dbReference type="ARBA" id="ARBA00023159"/>
    </source>
</evidence>
<keyword evidence="7" id="KW-0862">Zinc</keyword>
<dbReference type="AlphaFoldDB" id="A0A0C9MU43"/>
<feature type="region of interest" description="Disordered" evidence="21">
    <location>
        <begin position="1"/>
        <end position="22"/>
    </location>
</feature>
<evidence type="ECO:0000256" key="1">
    <source>
        <dbReference type="ARBA" id="ARBA00004123"/>
    </source>
</evidence>
<evidence type="ECO:0000256" key="16">
    <source>
        <dbReference type="ARBA" id="ARBA00047752"/>
    </source>
</evidence>